<gene>
    <name evidence="2" type="ORF">ACFSAU_06555</name>
</gene>
<name>A0ABD6BSJ4_9EURY</name>
<keyword evidence="1" id="KW-1133">Transmembrane helix</keyword>
<evidence type="ECO:0000313" key="2">
    <source>
        <dbReference type="EMBL" id="MFD1567148.1"/>
    </source>
</evidence>
<proteinExistence type="predicted"/>
<keyword evidence="3" id="KW-1185">Reference proteome</keyword>
<reference evidence="2 3" key="1">
    <citation type="journal article" date="2019" name="Int. J. Syst. Evol. Microbiol.">
        <title>The Global Catalogue of Microorganisms (GCM) 10K type strain sequencing project: providing services to taxonomists for standard genome sequencing and annotation.</title>
        <authorList>
            <consortium name="The Broad Institute Genomics Platform"/>
            <consortium name="The Broad Institute Genome Sequencing Center for Infectious Disease"/>
            <person name="Wu L."/>
            <person name="Ma J."/>
        </authorList>
    </citation>
    <scope>NUCLEOTIDE SEQUENCE [LARGE SCALE GENOMIC DNA]</scope>
    <source>
        <strain evidence="2 3">CGMCC 1.12859</strain>
    </source>
</reference>
<comment type="caution">
    <text evidence="2">The sequence shown here is derived from an EMBL/GenBank/DDBJ whole genome shotgun (WGS) entry which is preliminary data.</text>
</comment>
<feature type="transmembrane region" description="Helical" evidence="1">
    <location>
        <begin position="12"/>
        <end position="34"/>
    </location>
</feature>
<dbReference type="EMBL" id="JBHUCZ010000003">
    <property type="protein sequence ID" value="MFD1567148.1"/>
    <property type="molecule type" value="Genomic_DNA"/>
</dbReference>
<keyword evidence="1" id="KW-0472">Membrane</keyword>
<feature type="transmembrane region" description="Helical" evidence="1">
    <location>
        <begin position="111"/>
        <end position="130"/>
    </location>
</feature>
<accession>A0ABD6BSJ4</accession>
<protein>
    <submittedName>
        <fullName evidence="2">Uncharacterized protein</fullName>
    </submittedName>
</protein>
<feature type="transmembrane region" description="Helical" evidence="1">
    <location>
        <begin position="46"/>
        <end position="64"/>
    </location>
</feature>
<dbReference type="AlphaFoldDB" id="A0ABD6BSJ4"/>
<evidence type="ECO:0000313" key="3">
    <source>
        <dbReference type="Proteomes" id="UP001597139"/>
    </source>
</evidence>
<feature type="transmembrane region" description="Helical" evidence="1">
    <location>
        <begin position="76"/>
        <end position="99"/>
    </location>
</feature>
<evidence type="ECO:0000256" key="1">
    <source>
        <dbReference type="SAM" id="Phobius"/>
    </source>
</evidence>
<dbReference type="Proteomes" id="UP001597139">
    <property type="component" value="Unassembled WGS sequence"/>
</dbReference>
<keyword evidence="1" id="KW-0812">Transmembrane</keyword>
<sequence>MARFVDGARLARLGLLVAVSTLSLTASFVGVVALASGEVQDTGSRLPLYVTATAVVFVAGVVLFEGTRHRGRRALVGSVLSALATLFVAALGGEGLVYTLANPEAVFEVQLLGYLVSAALLGTGVGYWLWRNWEMLRVAGIGDAL</sequence>
<organism evidence="2 3">
    <name type="scientific">Halolamina litorea</name>
    <dbReference type="NCBI Taxonomy" id="1515593"/>
    <lineage>
        <taxon>Archaea</taxon>
        <taxon>Methanobacteriati</taxon>
        <taxon>Methanobacteriota</taxon>
        <taxon>Stenosarchaea group</taxon>
        <taxon>Halobacteria</taxon>
        <taxon>Halobacteriales</taxon>
        <taxon>Haloferacaceae</taxon>
    </lineage>
</organism>
<dbReference type="RefSeq" id="WP_267646103.1">
    <property type="nucleotide sequence ID" value="NZ_JANHGR010000001.1"/>
</dbReference>